<reference evidence="3" key="1">
    <citation type="submission" date="2022-09" db="EMBL/GenBank/DDBJ databases">
        <title>Genome analysis and characterization of larvicidal activity of Brevibacillus strains.</title>
        <authorList>
            <person name="Patrusheva E.V."/>
            <person name="Izotova A.O."/>
            <person name="Toshchakov S.V."/>
            <person name="Sineoky S.P."/>
        </authorList>
    </citation>
    <scope>NUCLEOTIDE SEQUENCE</scope>
    <source>
        <strain evidence="3">VKPM_B-13247</strain>
    </source>
</reference>
<dbReference type="EMBL" id="JAPTNE010000038">
    <property type="protein sequence ID" value="MCZ0809547.1"/>
    <property type="molecule type" value="Genomic_DNA"/>
</dbReference>
<dbReference type="Proteomes" id="UP001077662">
    <property type="component" value="Unassembled WGS sequence"/>
</dbReference>
<evidence type="ECO:0000256" key="1">
    <source>
        <dbReference type="ARBA" id="ARBA00007068"/>
    </source>
</evidence>
<proteinExistence type="inferred from homology"/>
<dbReference type="GO" id="GO:0004177">
    <property type="term" value="F:aminopeptidase activity"/>
    <property type="evidence" value="ECO:0007669"/>
    <property type="project" value="TreeGrafter"/>
</dbReference>
<accession>A0AAP3DL01</accession>
<dbReference type="PANTHER" id="PTHR36512">
    <property type="entry name" value="D-AMINOPEPTIDASE"/>
    <property type="match status" value="1"/>
</dbReference>
<name>A0AAP3DL01_BRELA</name>
<dbReference type="SUPFAM" id="SSF56266">
    <property type="entry name" value="DmpA/ArgJ-like"/>
    <property type="match status" value="1"/>
</dbReference>
<evidence type="ECO:0000256" key="2">
    <source>
        <dbReference type="SAM" id="MobiDB-lite"/>
    </source>
</evidence>
<dbReference type="Gene3D" id="3.60.70.12">
    <property type="entry name" value="L-amino peptidase D-ALA esterase/amidase"/>
    <property type="match status" value="1"/>
</dbReference>
<comment type="caution">
    <text evidence="3">The sequence shown here is derived from an EMBL/GenBank/DDBJ whole genome shotgun (WGS) entry which is preliminary data.</text>
</comment>
<dbReference type="AlphaFoldDB" id="A0AAP3DL01"/>
<dbReference type="PANTHER" id="PTHR36512:SF3">
    <property type="entry name" value="BLR5678 PROTEIN"/>
    <property type="match status" value="1"/>
</dbReference>
<comment type="similarity">
    <text evidence="1">Belongs to the peptidase S58 family.</text>
</comment>
<sequence>MATTVGSIVDIKGIKVGHQQDEEALTGCTVLLMERGAVCGVDVRGSAPGTRETDLLSPINKVDQVHAICLSGGSAFGLDAASGVMRYLEEQGIGLDVGVAKIPIVPAAVLFDLALGDASIRPTIDMGYEAAKQASERKFAEGNIGAGCGATVGKMAGFERAMKGGLGTASRELSNGLLIAAIVAVNAVGEVRCPVTGERLAGARGEDEELLDIYDCMERATFDVIPDGANTTIGVVACNAILTKAEANKVAQMAHDGLARTIYPIHTMYDGDTLFAIGTGEVRASVDLIGAIAAEVMAEAVVRAIKEAEPAGNIPSYRSRERKSRNDILTKCK</sequence>
<feature type="compositionally biased region" description="Basic and acidic residues" evidence="2">
    <location>
        <begin position="324"/>
        <end position="333"/>
    </location>
</feature>
<dbReference type="CDD" id="cd02252">
    <property type="entry name" value="nylC_like"/>
    <property type="match status" value="1"/>
</dbReference>
<dbReference type="InterPro" id="IPR005321">
    <property type="entry name" value="Peptidase_S58_DmpA"/>
</dbReference>
<evidence type="ECO:0000313" key="3">
    <source>
        <dbReference type="EMBL" id="MCZ0809547.1"/>
    </source>
</evidence>
<dbReference type="RefSeq" id="WP_258434562.1">
    <property type="nucleotide sequence ID" value="NZ_JANSGW010000038.1"/>
</dbReference>
<dbReference type="InterPro" id="IPR016117">
    <property type="entry name" value="ArgJ-like_dom_sf"/>
</dbReference>
<gene>
    <name evidence="3" type="ORF">O0554_22045</name>
</gene>
<protein>
    <submittedName>
        <fullName evidence="3">P1 family peptidase</fullName>
    </submittedName>
</protein>
<evidence type="ECO:0000313" key="4">
    <source>
        <dbReference type="Proteomes" id="UP001077662"/>
    </source>
</evidence>
<feature type="region of interest" description="Disordered" evidence="2">
    <location>
        <begin position="314"/>
        <end position="333"/>
    </location>
</feature>
<organism evidence="3 4">
    <name type="scientific">Brevibacillus laterosporus</name>
    <name type="common">Bacillus laterosporus</name>
    <dbReference type="NCBI Taxonomy" id="1465"/>
    <lineage>
        <taxon>Bacteria</taxon>
        <taxon>Bacillati</taxon>
        <taxon>Bacillota</taxon>
        <taxon>Bacilli</taxon>
        <taxon>Bacillales</taxon>
        <taxon>Paenibacillaceae</taxon>
        <taxon>Brevibacillus</taxon>
    </lineage>
</organism>
<dbReference type="Pfam" id="PF03576">
    <property type="entry name" value="Peptidase_S58"/>
    <property type="match status" value="1"/>
</dbReference>